<evidence type="ECO:0000313" key="3">
    <source>
        <dbReference type="Proteomes" id="UP000193577"/>
    </source>
</evidence>
<gene>
    <name evidence="2" type="ORF">B8W67_18090</name>
</gene>
<evidence type="ECO:0000256" key="1">
    <source>
        <dbReference type="SAM" id="MobiDB-lite"/>
    </source>
</evidence>
<feature type="compositionally biased region" description="Low complexity" evidence="1">
    <location>
        <begin position="22"/>
        <end position="59"/>
    </location>
</feature>
<dbReference type="EMBL" id="NCXO01000059">
    <property type="protein sequence ID" value="OSC27273.1"/>
    <property type="molecule type" value="Genomic_DNA"/>
</dbReference>
<comment type="caution">
    <text evidence="2">The sequence shown here is derived from an EMBL/GenBank/DDBJ whole genome shotgun (WGS) entry which is preliminary data.</text>
</comment>
<evidence type="ECO:0008006" key="4">
    <source>
        <dbReference type="Google" id="ProtNLM"/>
    </source>
</evidence>
<dbReference type="AlphaFoldDB" id="A0AA91SQC5"/>
<sequence length="242" mass="24244">MLVVAILAVTAVFALRDDGDDTATGPTTPELSTSPPVSMTPQSPTSTPSSAPSTSPSSKSDGKQNATDCTANVSGGDLTGDQARAGALGFPVSLAPGWQVIADTNVPNGIGVVGVARPVPTAKDWMMEAVVGESNLVASMDITEQASKLLTCVADGPGYDGADPTLNTPKTSKVTVDGVDAARVDADVTIGDATRGLPGDVVTVIAVKTEPVTFFLATHPIGDAASQSAVDAIIAGLTVERG</sequence>
<accession>A0AA91SQC5</accession>
<reference evidence="2 3" key="1">
    <citation type="submission" date="2017-04" db="EMBL/GenBank/DDBJ databases">
        <title>The new phylogeny of genus Mycobacterium.</title>
        <authorList>
            <person name="Tortoli E."/>
            <person name="Trovato A."/>
            <person name="Cirillo D.M."/>
        </authorList>
    </citation>
    <scope>NUCLEOTIDE SEQUENCE [LARGE SCALE GENOMIC DNA]</scope>
    <source>
        <strain evidence="2 3">KCTC 19819</strain>
    </source>
</reference>
<evidence type="ECO:0000313" key="2">
    <source>
        <dbReference type="EMBL" id="OSC27273.1"/>
    </source>
</evidence>
<protein>
    <recommendedName>
        <fullName evidence="4">Membrane glycine and proline rich protein</fullName>
    </recommendedName>
</protein>
<organism evidence="2 3">
    <name type="scientific">Mycolicibacillus koreensis</name>
    <dbReference type="NCBI Taxonomy" id="1069220"/>
    <lineage>
        <taxon>Bacteria</taxon>
        <taxon>Bacillati</taxon>
        <taxon>Actinomycetota</taxon>
        <taxon>Actinomycetes</taxon>
        <taxon>Mycobacteriales</taxon>
        <taxon>Mycobacteriaceae</taxon>
        <taxon>Mycolicibacillus</taxon>
    </lineage>
</organism>
<dbReference type="Proteomes" id="UP000193577">
    <property type="component" value="Unassembled WGS sequence"/>
</dbReference>
<feature type="compositionally biased region" description="Polar residues" evidence="1">
    <location>
        <begin position="63"/>
        <end position="73"/>
    </location>
</feature>
<name>A0AA91SQC5_9MYCO</name>
<keyword evidence="3" id="KW-1185">Reference proteome</keyword>
<proteinExistence type="predicted"/>
<feature type="region of interest" description="Disordered" evidence="1">
    <location>
        <begin position="18"/>
        <end position="75"/>
    </location>
</feature>